<keyword evidence="2" id="KW-1133">Transmembrane helix</keyword>
<feature type="transmembrane region" description="Helical" evidence="2">
    <location>
        <begin position="257"/>
        <end position="280"/>
    </location>
</feature>
<dbReference type="GO" id="GO:0140359">
    <property type="term" value="F:ABC-type transporter activity"/>
    <property type="evidence" value="ECO:0007669"/>
    <property type="project" value="InterPro"/>
</dbReference>
<feature type="transmembrane region" description="Helical" evidence="2">
    <location>
        <begin position="211"/>
        <end position="237"/>
    </location>
</feature>
<feature type="region of interest" description="Disordered" evidence="1">
    <location>
        <begin position="1"/>
        <end position="48"/>
    </location>
</feature>
<dbReference type="Proteomes" id="UP000586042">
    <property type="component" value="Unassembled WGS sequence"/>
</dbReference>
<dbReference type="GO" id="GO:0005886">
    <property type="term" value="C:plasma membrane"/>
    <property type="evidence" value="ECO:0007669"/>
    <property type="project" value="UniProtKB-SubCell"/>
</dbReference>
<feature type="compositionally biased region" description="Basic and acidic residues" evidence="1">
    <location>
        <begin position="1"/>
        <end position="11"/>
    </location>
</feature>
<dbReference type="RefSeq" id="WP_175591600.1">
    <property type="nucleotide sequence ID" value="NZ_JABWGN010000008.1"/>
</dbReference>
<dbReference type="AlphaFoldDB" id="A0A7Y6I9G5"/>
<organism evidence="3 4">
    <name type="scientific">Nonomuraea montanisoli</name>
    <dbReference type="NCBI Taxonomy" id="2741721"/>
    <lineage>
        <taxon>Bacteria</taxon>
        <taxon>Bacillati</taxon>
        <taxon>Actinomycetota</taxon>
        <taxon>Actinomycetes</taxon>
        <taxon>Streptosporangiales</taxon>
        <taxon>Streptosporangiaceae</taxon>
        <taxon>Nonomuraea</taxon>
    </lineage>
</organism>
<reference evidence="3 4" key="1">
    <citation type="submission" date="2020-06" db="EMBL/GenBank/DDBJ databases">
        <title>Nonomuraea sp. SMC257, a novel actinomycete isolated from soil.</title>
        <authorList>
            <person name="Chanama M."/>
        </authorList>
    </citation>
    <scope>NUCLEOTIDE SEQUENCE [LARGE SCALE GENOMIC DNA]</scope>
    <source>
        <strain evidence="3 4">SMC257</strain>
    </source>
</reference>
<feature type="transmembrane region" description="Helical" evidence="2">
    <location>
        <begin position="287"/>
        <end position="307"/>
    </location>
</feature>
<evidence type="ECO:0000313" key="4">
    <source>
        <dbReference type="Proteomes" id="UP000586042"/>
    </source>
</evidence>
<feature type="transmembrane region" description="Helical" evidence="2">
    <location>
        <begin position="112"/>
        <end position="132"/>
    </location>
</feature>
<name>A0A7Y6I9G5_9ACTN</name>
<feature type="transmembrane region" description="Helical" evidence="2">
    <location>
        <begin position="342"/>
        <end position="360"/>
    </location>
</feature>
<keyword evidence="2" id="KW-0812">Transmembrane</keyword>
<accession>A0A7Y6I9G5</accession>
<comment type="caution">
    <text evidence="3">The sequence shown here is derived from an EMBL/GenBank/DDBJ whole genome shotgun (WGS) entry which is preliminary data.</text>
</comment>
<dbReference type="PANTHER" id="PTHR37305:SF1">
    <property type="entry name" value="MEMBRANE PROTEIN"/>
    <property type="match status" value="1"/>
</dbReference>
<keyword evidence="4" id="KW-1185">Reference proteome</keyword>
<feature type="transmembrane region" description="Helical" evidence="2">
    <location>
        <begin position="152"/>
        <end position="172"/>
    </location>
</feature>
<keyword evidence="2" id="KW-0472">Membrane</keyword>
<protein>
    <submittedName>
        <fullName evidence="3">ABC transporter permease</fullName>
    </submittedName>
</protein>
<dbReference type="Pfam" id="PF12730">
    <property type="entry name" value="ABC2_membrane_4"/>
    <property type="match status" value="1"/>
</dbReference>
<dbReference type="PANTHER" id="PTHR37305">
    <property type="entry name" value="INTEGRAL MEMBRANE PROTEIN-RELATED"/>
    <property type="match status" value="1"/>
</dbReference>
<proteinExistence type="predicted"/>
<sequence length="367" mass="36980">MSTAETRETGLRRTPGLVPVSETLRTADRPLPPGAADSAPAETGAATVGAGPAEIEGATVGAGPSEIGGVAAGGEAVDVIDLAGPAPARRFGAFWRLLGSELGLTFRRPRNLVMLAVLASVPVILGVALRLVTDDMDAEGRGGGMGGLVASVAGNSLMLAFASLSFLVALLMPVAVSVVAGDAIAGEASGGTLRYLLAAPAGRTRLLLVKYLNAVVFSFAIAAVVAVSALVTGMALFPVGPVTLLSGTTVSVADGLLRVLISVGYVGAGMAALAAVALALSTFTEVPIGAIAGTVVLVIVAQVLRAVPQLEPISPYLLPTWLTRFDGALRDPVDLAAMRDGLLAFGAYILLFGSVAWARFTGKDITS</sequence>
<evidence type="ECO:0000313" key="3">
    <source>
        <dbReference type="EMBL" id="NUW34162.1"/>
    </source>
</evidence>
<gene>
    <name evidence="3" type="ORF">HTZ77_22380</name>
</gene>
<evidence type="ECO:0000256" key="1">
    <source>
        <dbReference type="SAM" id="MobiDB-lite"/>
    </source>
</evidence>
<evidence type="ECO:0000256" key="2">
    <source>
        <dbReference type="SAM" id="Phobius"/>
    </source>
</evidence>
<dbReference type="EMBL" id="JABWGN010000008">
    <property type="protein sequence ID" value="NUW34162.1"/>
    <property type="molecule type" value="Genomic_DNA"/>
</dbReference>